<evidence type="ECO:0000259" key="1">
    <source>
        <dbReference type="PROSITE" id="PS51186"/>
    </source>
</evidence>
<dbReference type="GO" id="GO:0016747">
    <property type="term" value="F:acyltransferase activity, transferring groups other than amino-acyl groups"/>
    <property type="evidence" value="ECO:0007669"/>
    <property type="project" value="InterPro"/>
</dbReference>
<keyword evidence="3" id="KW-1185">Reference proteome</keyword>
<name>A0AAE0WN63_9PEZI</name>
<dbReference type="CDD" id="cd04301">
    <property type="entry name" value="NAT_SF"/>
    <property type="match status" value="1"/>
</dbReference>
<dbReference type="Pfam" id="PF13508">
    <property type="entry name" value="Acetyltransf_7"/>
    <property type="match status" value="1"/>
</dbReference>
<evidence type="ECO:0000313" key="2">
    <source>
        <dbReference type="EMBL" id="KAK3674709.1"/>
    </source>
</evidence>
<organism evidence="2 3">
    <name type="scientific">Recurvomyces mirabilis</name>
    <dbReference type="NCBI Taxonomy" id="574656"/>
    <lineage>
        <taxon>Eukaryota</taxon>
        <taxon>Fungi</taxon>
        <taxon>Dikarya</taxon>
        <taxon>Ascomycota</taxon>
        <taxon>Pezizomycotina</taxon>
        <taxon>Dothideomycetes</taxon>
        <taxon>Dothideomycetidae</taxon>
        <taxon>Mycosphaerellales</taxon>
        <taxon>Teratosphaeriaceae</taxon>
        <taxon>Recurvomyces</taxon>
    </lineage>
</organism>
<dbReference type="PROSITE" id="PS51186">
    <property type="entry name" value="GNAT"/>
    <property type="match status" value="1"/>
</dbReference>
<dbReference type="InterPro" id="IPR016181">
    <property type="entry name" value="Acyl_CoA_acyltransferase"/>
</dbReference>
<feature type="domain" description="N-acetyltransferase" evidence="1">
    <location>
        <begin position="72"/>
        <end position="214"/>
    </location>
</feature>
<dbReference type="InterPro" id="IPR052523">
    <property type="entry name" value="Trichothecene_AcTrans"/>
</dbReference>
<sequence length="215" mass="24289">MTVQALEAEDADMDRIFEIASLAFDHNEPLWDVFWPQHWEAEGRKKGAERMRETRNTDAHTKYIKAVDTETGVIMGMSKWSIYANNTLPDMGEIKYIKNFWKDDEELAFATAMTGLFVEERNAAIKASGGNLVSLDILAIDPKYQRRGVGGKLVEWGTDKADELGVEAVVESSVFGKGLYEKHGYLFKNDCVVSVPGPREHIKGEFAWLVRPKTQ</sequence>
<evidence type="ECO:0000313" key="3">
    <source>
        <dbReference type="Proteomes" id="UP001274830"/>
    </source>
</evidence>
<dbReference type="EMBL" id="JAUTXT010000018">
    <property type="protein sequence ID" value="KAK3674709.1"/>
    <property type="molecule type" value="Genomic_DNA"/>
</dbReference>
<gene>
    <name evidence="2" type="ORF">LTR78_005431</name>
</gene>
<dbReference type="PANTHER" id="PTHR42791:SF14">
    <property type="entry name" value="N-ACETYLTRANSFERASE DOMAIN-CONTAINING PROTEIN"/>
    <property type="match status" value="1"/>
</dbReference>
<dbReference type="InterPro" id="IPR000182">
    <property type="entry name" value="GNAT_dom"/>
</dbReference>
<dbReference type="SUPFAM" id="SSF55729">
    <property type="entry name" value="Acyl-CoA N-acyltransferases (Nat)"/>
    <property type="match status" value="1"/>
</dbReference>
<dbReference type="AlphaFoldDB" id="A0AAE0WN63"/>
<dbReference type="Gene3D" id="3.40.630.30">
    <property type="match status" value="1"/>
</dbReference>
<dbReference type="PANTHER" id="PTHR42791">
    <property type="entry name" value="GNAT FAMILY ACETYLTRANSFERASE"/>
    <property type="match status" value="1"/>
</dbReference>
<dbReference type="Proteomes" id="UP001274830">
    <property type="component" value="Unassembled WGS sequence"/>
</dbReference>
<protein>
    <recommendedName>
        <fullName evidence="1">N-acetyltransferase domain-containing protein</fullName>
    </recommendedName>
</protein>
<proteinExistence type="predicted"/>
<comment type="caution">
    <text evidence="2">The sequence shown here is derived from an EMBL/GenBank/DDBJ whole genome shotgun (WGS) entry which is preliminary data.</text>
</comment>
<reference evidence="2" key="1">
    <citation type="submission" date="2023-07" db="EMBL/GenBank/DDBJ databases">
        <title>Black Yeasts Isolated from many extreme environments.</title>
        <authorList>
            <person name="Coleine C."/>
            <person name="Stajich J.E."/>
            <person name="Selbmann L."/>
        </authorList>
    </citation>
    <scope>NUCLEOTIDE SEQUENCE</scope>
    <source>
        <strain evidence="2">CCFEE 5485</strain>
    </source>
</reference>
<accession>A0AAE0WN63</accession>